<dbReference type="AlphaFoldDB" id="A0A1U7JJ97"/>
<reference evidence="2 3" key="1">
    <citation type="submission" date="2016-03" db="EMBL/GenBank/DDBJ databases">
        <title>Genome sequence of Nesiotobacter sp. nov., a moderately halophilic alphaproteobacterium isolated from the Yellow Sea, China.</title>
        <authorList>
            <person name="Zhang G."/>
            <person name="Zhang R."/>
        </authorList>
    </citation>
    <scope>NUCLEOTIDE SEQUENCE [LARGE SCALE GENOMIC DNA]</scope>
    <source>
        <strain evidence="2 3">WB1-6</strain>
    </source>
</reference>
<feature type="domain" description="Spore protein YkvP/CgeB glycosyl transferase-like" evidence="1">
    <location>
        <begin position="226"/>
        <end position="343"/>
    </location>
</feature>
<keyword evidence="3" id="KW-1185">Reference proteome</keyword>
<dbReference type="SUPFAM" id="SSF53756">
    <property type="entry name" value="UDP-Glycosyltransferase/glycogen phosphorylase"/>
    <property type="match status" value="2"/>
</dbReference>
<sequence>MRVLALTANYDGWIADTIYREQVALREALRKEGGELHFYGPGFRYNSNYVPQIIKEFSDEGITFDALICYSSPLDLLKNGVIDLAVADRYSVPAQLRSFPRGLDRVTCVPKIFWMNDYWQISAKRWDEILLGNGFSTVLSVYTPFHTSSQEHEATFSSRLRQKVKFIHSPRALDPDYFSGNLDRERDIDVTLLGAISSETYPSRFYFSETLKRQSGLSKFLKDHPGYNFNQILTGGVTGDAYREVLTRTKLFVTCGTKRHLPLIKVYEAMASGCVLCIDGINGAAELHMEEGKHFKIITTCNFMAEISKLLRDEEKRQEIAFNAFDLFRNKHTTGVRAEQTLQSIRDSVIEFQNSAKPNRLHYLADLYSSKVASELKNLRSKLAKGNLVGREEANSKQEEGKRKYSALDCKNIVAFSHFNEWDVQADDNQRNFLDNLIASLERSCSLKASLLSEAELGTGAKPSSDEQLFVIDNVDDEHVALEERVSLYLSESNQFGHLVSFSPNAHKVLILSLDPVLLEKLPPLSAKISWT</sequence>
<name>A0A1U7JJ97_9HYPH</name>
<proteinExistence type="predicted"/>
<evidence type="ECO:0000313" key="3">
    <source>
        <dbReference type="Proteomes" id="UP000185783"/>
    </source>
</evidence>
<dbReference type="InterPro" id="IPR055259">
    <property type="entry name" value="YkvP/CgeB_Glyco_trans-like"/>
</dbReference>
<organism evidence="2 3">
    <name type="scientific">Pseudovibrio exalbescens</name>
    <dbReference type="NCBI Taxonomy" id="197461"/>
    <lineage>
        <taxon>Bacteria</taxon>
        <taxon>Pseudomonadati</taxon>
        <taxon>Pseudomonadota</taxon>
        <taxon>Alphaproteobacteria</taxon>
        <taxon>Hyphomicrobiales</taxon>
        <taxon>Stappiaceae</taxon>
        <taxon>Pseudovibrio</taxon>
    </lineage>
</organism>
<evidence type="ECO:0000313" key="2">
    <source>
        <dbReference type="EMBL" id="OKL44775.1"/>
    </source>
</evidence>
<protein>
    <recommendedName>
        <fullName evidence="1">Spore protein YkvP/CgeB glycosyl transferase-like domain-containing protein</fullName>
    </recommendedName>
</protein>
<accession>A0A1U7JJ97</accession>
<dbReference type="Pfam" id="PF13524">
    <property type="entry name" value="Glyco_trans_1_2"/>
    <property type="match status" value="1"/>
</dbReference>
<dbReference type="RefSeq" id="WP_028481960.1">
    <property type="nucleotide sequence ID" value="NZ_LVVZ01000011.1"/>
</dbReference>
<gene>
    <name evidence="2" type="ORF">A3843_06760</name>
</gene>
<dbReference type="Proteomes" id="UP000185783">
    <property type="component" value="Unassembled WGS sequence"/>
</dbReference>
<dbReference type="Gene3D" id="3.40.50.2000">
    <property type="entry name" value="Glycogen Phosphorylase B"/>
    <property type="match status" value="1"/>
</dbReference>
<dbReference type="STRING" id="197461.A3843_06760"/>
<comment type="caution">
    <text evidence="2">The sequence shown here is derived from an EMBL/GenBank/DDBJ whole genome shotgun (WGS) entry which is preliminary data.</text>
</comment>
<dbReference type="EMBL" id="LVVZ01000011">
    <property type="protein sequence ID" value="OKL44775.1"/>
    <property type="molecule type" value="Genomic_DNA"/>
</dbReference>
<evidence type="ECO:0000259" key="1">
    <source>
        <dbReference type="Pfam" id="PF13524"/>
    </source>
</evidence>